<name>R7QP20_CHOCR</name>
<dbReference type="GeneID" id="17327132"/>
<dbReference type="EMBL" id="HG002045">
    <property type="protein sequence ID" value="CDF39503.1"/>
    <property type="molecule type" value="Genomic_DNA"/>
</dbReference>
<accession>R7QP20</accession>
<evidence type="ECO:0000313" key="1">
    <source>
        <dbReference type="EMBL" id="CDF39503.1"/>
    </source>
</evidence>
<organism evidence="1 2">
    <name type="scientific">Chondrus crispus</name>
    <name type="common">Carrageen Irish moss</name>
    <name type="synonym">Polymorpha crispa</name>
    <dbReference type="NCBI Taxonomy" id="2769"/>
    <lineage>
        <taxon>Eukaryota</taxon>
        <taxon>Rhodophyta</taxon>
        <taxon>Florideophyceae</taxon>
        <taxon>Rhodymeniophycidae</taxon>
        <taxon>Gigartinales</taxon>
        <taxon>Gigartinaceae</taxon>
        <taxon>Chondrus</taxon>
    </lineage>
</organism>
<protein>
    <submittedName>
        <fullName evidence="1">Uncharacterized protein</fullName>
    </submittedName>
</protein>
<reference evidence="2" key="1">
    <citation type="journal article" date="2013" name="Proc. Natl. Acad. Sci. U.S.A.">
        <title>Genome structure and metabolic features in the red seaweed Chondrus crispus shed light on evolution of the Archaeplastida.</title>
        <authorList>
            <person name="Collen J."/>
            <person name="Porcel B."/>
            <person name="Carre W."/>
            <person name="Ball S.G."/>
            <person name="Chaparro C."/>
            <person name="Tonon T."/>
            <person name="Barbeyron T."/>
            <person name="Michel G."/>
            <person name="Noel B."/>
            <person name="Valentin K."/>
            <person name="Elias M."/>
            <person name="Artiguenave F."/>
            <person name="Arun A."/>
            <person name="Aury J.M."/>
            <person name="Barbosa-Neto J.F."/>
            <person name="Bothwell J.H."/>
            <person name="Bouget F.Y."/>
            <person name="Brillet L."/>
            <person name="Cabello-Hurtado F."/>
            <person name="Capella-Gutierrez S."/>
            <person name="Charrier B."/>
            <person name="Cladiere L."/>
            <person name="Cock J.M."/>
            <person name="Coelho S.M."/>
            <person name="Colleoni C."/>
            <person name="Czjzek M."/>
            <person name="Da Silva C."/>
            <person name="Delage L."/>
            <person name="Denoeud F."/>
            <person name="Deschamps P."/>
            <person name="Dittami S.M."/>
            <person name="Gabaldon T."/>
            <person name="Gachon C.M."/>
            <person name="Groisillier A."/>
            <person name="Herve C."/>
            <person name="Jabbari K."/>
            <person name="Katinka M."/>
            <person name="Kloareg B."/>
            <person name="Kowalczyk N."/>
            <person name="Labadie K."/>
            <person name="Leblanc C."/>
            <person name="Lopez P.J."/>
            <person name="McLachlan D.H."/>
            <person name="Meslet-Cladiere L."/>
            <person name="Moustafa A."/>
            <person name="Nehr Z."/>
            <person name="Nyvall Collen P."/>
            <person name="Panaud O."/>
            <person name="Partensky F."/>
            <person name="Poulain J."/>
            <person name="Rensing S.A."/>
            <person name="Rousvoal S."/>
            <person name="Samson G."/>
            <person name="Symeonidi A."/>
            <person name="Weissenbach J."/>
            <person name="Zambounis A."/>
            <person name="Wincker P."/>
            <person name="Boyen C."/>
        </authorList>
    </citation>
    <scope>NUCLEOTIDE SEQUENCE [LARGE SCALE GENOMIC DNA]</scope>
    <source>
        <strain evidence="2">cv. Stackhouse</strain>
    </source>
</reference>
<dbReference type="RefSeq" id="XP_005719414.1">
    <property type="nucleotide sequence ID" value="XM_005719357.1"/>
</dbReference>
<evidence type="ECO:0000313" key="2">
    <source>
        <dbReference type="Proteomes" id="UP000012073"/>
    </source>
</evidence>
<gene>
    <name evidence="1" type="ORF">CHC_T00000287001</name>
</gene>
<dbReference type="Proteomes" id="UP000012073">
    <property type="component" value="Unassembled WGS sequence"/>
</dbReference>
<dbReference type="AlphaFoldDB" id="R7QP20"/>
<sequence>MLVHATRLFSLLATPNYRNSPSSQSEDRECGTCCDLSVLRNWPILFKAKHTEALTLRHSRFSLLLR</sequence>
<dbReference type="KEGG" id="ccp:CHC_T00000287001"/>
<keyword evidence="2" id="KW-1185">Reference proteome</keyword>
<proteinExistence type="predicted"/>
<dbReference type="Gramene" id="CDF39503">
    <property type="protein sequence ID" value="CDF39503"/>
    <property type="gene ID" value="CHC_T00000287001"/>
</dbReference>